<feature type="compositionally biased region" description="Low complexity" evidence="1">
    <location>
        <begin position="12"/>
        <end position="29"/>
    </location>
</feature>
<dbReference type="InterPro" id="IPR013320">
    <property type="entry name" value="ConA-like_dom_sf"/>
</dbReference>
<protein>
    <recommendedName>
        <fullName evidence="2">DUF4704 domain-containing protein</fullName>
    </recommendedName>
</protein>
<keyword evidence="4" id="KW-1185">Reference proteome</keyword>
<evidence type="ECO:0000313" key="3">
    <source>
        <dbReference type="EMBL" id="KAJ9556460.1"/>
    </source>
</evidence>
<evidence type="ECO:0000256" key="1">
    <source>
        <dbReference type="SAM" id="MobiDB-lite"/>
    </source>
</evidence>
<dbReference type="Proteomes" id="UP001172457">
    <property type="component" value="Chromosome 3"/>
</dbReference>
<dbReference type="SUPFAM" id="SSF49899">
    <property type="entry name" value="Concanavalin A-like lectins/glucanases"/>
    <property type="match status" value="1"/>
</dbReference>
<evidence type="ECO:0000313" key="4">
    <source>
        <dbReference type="Proteomes" id="UP001172457"/>
    </source>
</evidence>
<feature type="region of interest" description="Disordered" evidence="1">
    <location>
        <begin position="89"/>
        <end position="116"/>
    </location>
</feature>
<gene>
    <name evidence="3" type="ORF">OSB04_011074</name>
</gene>
<dbReference type="AlphaFoldDB" id="A0AA38WL67"/>
<dbReference type="InterPro" id="IPR031570">
    <property type="entry name" value="NBEA/BDCP_DUF4704"/>
</dbReference>
<feature type="region of interest" description="Disordered" evidence="1">
    <location>
        <begin position="1"/>
        <end position="35"/>
    </location>
</feature>
<proteinExistence type="predicted"/>
<name>A0AA38WL67_9ASTR</name>
<feature type="domain" description="DUF4704" evidence="2">
    <location>
        <begin position="608"/>
        <end position="816"/>
    </location>
</feature>
<feature type="compositionally biased region" description="Basic and acidic residues" evidence="1">
    <location>
        <begin position="91"/>
        <end position="116"/>
    </location>
</feature>
<organism evidence="3 4">
    <name type="scientific">Centaurea solstitialis</name>
    <name type="common">yellow star-thistle</name>
    <dbReference type="NCBI Taxonomy" id="347529"/>
    <lineage>
        <taxon>Eukaryota</taxon>
        <taxon>Viridiplantae</taxon>
        <taxon>Streptophyta</taxon>
        <taxon>Embryophyta</taxon>
        <taxon>Tracheophyta</taxon>
        <taxon>Spermatophyta</taxon>
        <taxon>Magnoliopsida</taxon>
        <taxon>eudicotyledons</taxon>
        <taxon>Gunneridae</taxon>
        <taxon>Pentapetalae</taxon>
        <taxon>asterids</taxon>
        <taxon>campanulids</taxon>
        <taxon>Asterales</taxon>
        <taxon>Asteraceae</taxon>
        <taxon>Carduoideae</taxon>
        <taxon>Cardueae</taxon>
        <taxon>Centaureinae</taxon>
        <taxon>Centaurea</taxon>
    </lineage>
</organism>
<evidence type="ECO:0000259" key="2">
    <source>
        <dbReference type="Pfam" id="PF15787"/>
    </source>
</evidence>
<feature type="compositionally biased region" description="Basic and acidic residues" evidence="1">
    <location>
        <begin position="1"/>
        <end position="10"/>
    </location>
</feature>
<sequence>MDDEKEKRAETSGSKPVNNSNVNNGSNSNTHLSHDVDAMLERACLDRDKELDKLMNPYDDDDDLDGFGFPVTNGALEFEAALAAAQFIVPKDPKDSKDPKDTMDPTDPTDPKPKRICDAQDKNAEIVRLVDSAIMGQGESMGTLKDIVSGVENCGEGFDTDTVAFLVVDTLLTTMGGVDYFEEDEDNNPPSVMRNSRAAVISGELIPWLPWLTDSVGFMSPRTRLARGLRTLLRACTRNRAMCSSAGLTGVLLRTAEKIFLDDAGSSKQLRWNGAPLCSCLQYLAGHSLSVTDLNMWFQLVRRMIDTSWAPRLMISLEKALSGKEARGPQASFEFDGESSGLLGPGEGRWPFPNGYAFATWIFVESFADHPSNEAKSGKLSEADEGTVNMPRLFSFVSADNQGIEAYFRAQFLVVESGSAKGKKNSVHFNHAFKPKSWYFICLEQISKPGSHGEVKLYIDGTLHESHPFDLPRISKPLAFCCIGTNPPPSMASFHQHSRQRPLFAEMGPIYIFKESIGAEMIARLASRGADSLPSFGNAAGLMWLANNAHVQNIEEESARLDADIGGYLHLLYHPSLLSGRQCPDASPSGPSGFVHCFILMIAPKTCEVLGHVPVATRMRPAEALWALAYGGPMSLLPFVVSKVDHDTLEPEQGSLNLCLATVALAAPIFRIISVAIQHLGNSNELCRARGPEVLSKILTHLLKTLSSPDVAKHTVADEEIVAAVVGLCQSQKNNATLKMQLFSTLLLDLKIWSLCSYGIQKKLLSSLADMVFTESSVLRDAKAIQTLLDGCRRCYWTVHENDSIISFSLNGSSPRRLGK</sequence>
<dbReference type="Pfam" id="PF15787">
    <property type="entry name" value="DUF4704"/>
    <property type="match status" value="1"/>
</dbReference>
<accession>A0AA38WL67</accession>
<dbReference type="PANTHER" id="PTHR13743">
    <property type="entry name" value="BEIGE/BEACH-RELATED"/>
    <property type="match status" value="1"/>
</dbReference>
<reference evidence="3" key="1">
    <citation type="submission" date="2023-03" db="EMBL/GenBank/DDBJ databases">
        <title>Chromosome-scale reference genome and RAD-based genetic map of yellow starthistle (Centaurea solstitialis) reveal putative structural variation and QTLs associated with invader traits.</title>
        <authorList>
            <person name="Reatini B."/>
            <person name="Cang F.A."/>
            <person name="Jiang Q."/>
            <person name="Mckibben M.T.W."/>
            <person name="Barker M.S."/>
            <person name="Rieseberg L.H."/>
            <person name="Dlugosch K.M."/>
        </authorList>
    </citation>
    <scope>NUCLEOTIDE SEQUENCE</scope>
    <source>
        <strain evidence="3">CAN-66</strain>
        <tissue evidence="3">Leaf</tissue>
    </source>
</reference>
<dbReference type="InterPro" id="IPR050865">
    <property type="entry name" value="BEACH_Domain"/>
</dbReference>
<dbReference type="PANTHER" id="PTHR13743:SF136">
    <property type="entry name" value="BEACH DOMAIN-CONTAINING PROTEIN-RELATED"/>
    <property type="match status" value="1"/>
</dbReference>
<dbReference type="EMBL" id="JARYMX010000003">
    <property type="protein sequence ID" value="KAJ9556460.1"/>
    <property type="molecule type" value="Genomic_DNA"/>
</dbReference>
<comment type="caution">
    <text evidence="3">The sequence shown here is derived from an EMBL/GenBank/DDBJ whole genome shotgun (WGS) entry which is preliminary data.</text>
</comment>